<dbReference type="InterPro" id="IPR011009">
    <property type="entry name" value="Kinase-like_dom_sf"/>
</dbReference>
<dbReference type="FunFam" id="3.30.200.20:FF:000549">
    <property type="entry name" value="hydroxylysine kinase"/>
    <property type="match status" value="1"/>
</dbReference>
<evidence type="ECO:0000256" key="3">
    <source>
        <dbReference type="ARBA" id="ARBA00022490"/>
    </source>
</evidence>
<evidence type="ECO:0000256" key="2">
    <source>
        <dbReference type="ARBA" id="ARBA00006219"/>
    </source>
</evidence>
<comment type="subcellular location">
    <subcellularLocation>
        <location evidence="1">Cytoplasm</location>
    </subcellularLocation>
</comment>
<evidence type="ECO:0000256" key="5">
    <source>
        <dbReference type="ARBA" id="ARBA00022777"/>
    </source>
</evidence>
<dbReference type="Gene3D" id="3.90.1200.10">
    <property type="match status" value="1"/>
</dbReference>
<dbReference type="InterPro" id="IPR002575">
    <property type="entry name" value="Aminoglycoside_PTrfase"/>
</dbReference>
<evidence type="ECO:0000256" key="1">
    <source>
        <dbReference type="ARBA" id="ARBA00004496"/>
    </source>
</evidence>
<evidence type="ECO:0000256" key="8">
    <source>
        <dbReference type="ARBA" id="ARBA00038873"/>
    </source>
</evidence>
<dbReference type="SUPFAM" id="SSF56112">
    <property type="entry name" value="Protein kinase-like (PK-like)"/>
    <property type="match status" value="1"/>
</dbReference>
<dbReference type="GO" id="GO:0005737">
    <property type="term" value="C:cytoplasm"/>
    <property type="evidence" value="ECO:0007669"/>
    <property type="project" value="UniProtKB-SubCell"/>
</dbReference>
<keyword evidence="5" id="KW-0418">Kinase</keyword>
<dbReference type="GO" id="GO:0047992">
    <property type="term" value="F:hydroxylysine kinase activity"/>
    <property type="evidence" value="ECO:0007669"/>
    <property type="project" value="UniProtKB-EC"/>
</dbReference>
<organism evidence="12">
    <name type="scientific">Corethrella appendiculata</name>
    <dbReference type="NCBI Taxonomy" id="1370023"/>
    <lineage>
        <taxon>Eukaryota</taxon>
        <taxon>Metazoa</taxon>
        <taxon>Ecdysozoa</taxon>
        <taxon>Arthropoda</taxon>
        <taxon>Hexapoda</taxon>
        <taxon>Insecta</taxon>
        <taxon>Pterygota</taxon>
        <taxon>Neoptera</taxon>
        <taxon>Endopterygota</taxon>
        <taxon>Diptera</taxon>
        <taxon>Nematocera</taxon>
        <taxon>Culicoidea</taxon>
        <taxon>Chaoboridae</taxon>
        <taxon>Corethrella</taxon>
    </lineage>
</organism>
<dbReference type="FunFam" id="3.90.1200.10:FF:000007">
    <property type="entry name" value="hydroxylysine kinase isoform X1"/>
    <property type="match status" value="1"/>
</dbReference>
<feature type="region of interest" description="Disordered" evidence="10">
    <location>
        <begin position="1"/>
        <end position="23"/>
    </location>
</feature>
<evidence type="ECO:0000313" key="12">
    <source>
        <dbReference type="EMBL" id="JAB59046.1"/>
    </source>
</evidence>
<keyword evidence="4" id="KW-0808">Transferase</keyword>
<name>U5EXQ9_9DIPT</name>
<dbReference type="InterPro" id="IPR050249">
    <property type="entry name" value="Pseudomonas-type_ThrB"/>
</dbReference>
<feature type="compositionally biased region" description="Basic and acidic residues" evidence="10">
    <location>
        <begin position="1"/>
        <end position="12"/>
    </location>
</feature>
<dbReference type="EC" id="2.7.1.81" evidence="8"/>
<protein>
    <recommendedName>
        <fullName evidence="9">Hydroxylysine kinase</fullName>
        <ecNumber evidence="8">2.7.1.81</ecNumber>
    </recommendedName>
</protein>
<evidence type="ECO:0000256" key="9">
    <source>
        <dbReference type="ARBA" id="ARBA00040505"/>
    </source>
</evidence>
<sequence length="411" mass="47481">MEMQTIHEKIDNETNGALSDKNEKSAADDELCDKILTEKLLVLKPSGSVIKPSVTEDEVRKLLERLYGIVVLEMCELNAYDDRNYLIQHDWRVKNPILPSNKSRDGYVLKILNSLESKCESLIDGQIKAMQWLTEKKIKCSIPIKNISGKYFSMEKIGGKEHIVRLLDFLPGKIFHDIRAYHTKNLFYQVGKFIAQVDLAFNQFENETIKARKTIWMLDSVPQLMDFLEVVKNQTHKIMIEQIIHEFEKRVLSIADSLEKGYIHGDCNEFNLIVKRKDNQEKHEYEVCSIIDFGDVSYTCLIYELAVALTYMLLEAKDIEVGGLVIAGYSEIRKISKQERDILKLCVMARLCQSLVIGLYSASVNPENIEYVLTSQDKGWMVLEKLFNERDETILEIWESEAEKYLTQSSK</sequence>
<evidence type="ECO:0000256" key="6">
    <source>
        <dbReference type="ARBA" id="ARBA00036820"/>
    </source>
</evidence>
<comment type="function">
    <text evidence="7">Catalyzes the GTP-dependent phosphorylation of 5-hydroxy-L-lysine.</text>
</comment>
<dbReference type="Pfam" id="PF01636">
    <property type="entry name" value="APH"/>
    <property type="match status" value="1"/>
</dbReference>
<dbReference type="AlphaFoldDB" id="U5EXQ9"/>
<dbReference type="EMBL" id="GANO01000825">
    <property type="protein sequence ID" value="JAB59046.1"/>
    <property type="molecule type" value="mRNA"/>
</dbReference>
<reference evidence="12" key="1">
    <citation type="journal article" date="2014" name="Insect Biochem. Mol. Biol.">
        <title>An insight into the sialome of the frog biting fly, Corethrella appendiculata.</title>
        <authorList>
            <person name="Ribeiro J.M.C."/>
            <person name="Chagas A.C."/>
            <person name="Pham V.M."/>
            <person name="Lounibos L.P."/>
            <person name="Calvo E."/>
        </authorList>
    </citation>
    <scope>NUCLEOTIDE SEQUENCE</scope>
    <source>
        <tissue evidence="12">Salivary glands</tissue>
    </source>
</reference>
<evidence type="ECO:0000256" key="7">
    <source>
        <dbReference type="ARBA" id="ARBA00037368"/>
    </source>
</evidence>
<comment type="catalytic activity">
    <reaction evidence="6">
        <text>(5R)-5-hydroxy-L-lysine + GTP = (5R)-5-phosphooxy-L-lysine + GDP + H(+)</text>
        <dbReference type="Rhea" id="RHEA:19049"/>
        <dbReference type="ChEBI" id="CHEBI:15378"/>
        <dbReference type="ChEBI" id="CHEBI:37565"/>
        <dbReference type="ChEBI" id="CHEBI:57882"/>
        <dbReference type="ChEBI" id="CHEBI:58189"/>
        <dbReference type="ChEBI" id="CHEBI:58357"/>
        <dbReference type="EC" id="2.7.1.81"/>
    </reaction>
</comment>
<keyword evidence="3" id="KW-0963">Cytoplasm</keyword>
<proteinExistence type="evidence at transcript level"/>
<dbReference type="PANTHER" id="PTHR21064">
    <property type="entry name" value="AMINOGLYCOSIDE PHOSPHOTRANSFERASE DOMAIN-CONTAINING PROTEIN-RELATED"/>
    <property type="match status" value="1"/>
</dbReference>
<feature type="domain" description="Aminoglycoside phosphotransferase" evidence="11">
    <location>
        <begin position="107"/>
        <end position="330"/>
    </location>
</feature>
<dbReference type="Gene3D" id="3.30.200.20">
    <property type="entry name" value="Phosphorylase Kinase, domain 1"/>
    <property type="match status" value="1"/>
</dbReference>
<evidence type="ECO:0000256" key="10">
    <source>
        <dbReference type="SAM" id="MobiDB-lite"/>
    </source>
</evidence>
<evidence type="ECO:0000256" key="4">
    <source>
        <dbReference type="ARBA" id="ARBA00022679"/>
    </source>
</evidence>
<evidence type="ECO:0000259" key="11">
    <source>
        <dbReference type="Pfam" id="PF01636"/>
    </source>
</evidence>
<accession>U5EXQ9</accession>
<dbReference type="PANTHER" id="PTHR21064:SF1">
    <property type="entry name" value="HYDROXYLYSINE KINASE"/>
    <property type="match status" value="1"/>
</dbReference>
<comment type="similarity">
    <text evidence="2">Belongs to the aminoglycoside phosphotransferase family.</text>
</comment>